<evidence type="ECO:0000256" key="6">
    <source>
        <dbReference type="SAM" id="MobiDB-lite"/>
    </source>
</evidence>
<dbReference type="InterPro" id="IPR017970">
    <property type="entry name" value="Homeobox_CS"/>
</dbReference>
<evidence type="ECO:0000256" key="2">
    <source>
        <dbReference type="ARBA" id="ARBA00023155"/>
    </source>
</evidence>
<sequence>MAEWKTQINYNYNSSYHAYAYSLMYQPGSEQTHVNLNSWAESGLSDLGNSTATQNYYPPATAAPRSPAQSPPQSPEQPAYTADEHYQSTGLVYLGDTEASRLLLPGQTREHEARLTGSDSASDSEPQTSPDSWSSGSSGEGCLPQADPTTWAQKVDLDETSSRSPDSNEELLIKEEPQTYCMLGGEGANAMTTSAPSVAPKNQSTTKGKVRASFSESQMTALAQRFNVQRYLTPAEMKNLAEVTGLTYKQVKTWFQNRRMKLRRHQKDNSWASERYSVQDHAGHGAVFTNLPSQPYDGQTRPALNQVIEAALKKTAPPNLAFYLAAMGGAAGSTGYPTWSSNAPQNALHNRPQAPNWPLPSDSSHFDYSTFNHPSLGNVPDTGFREGEQINRAAHSTIIAQTAVP</sequence>
<feature type="DNA-binding region" description="Homeobox" evidence="4">
    <location>
        <begin position="207"/>
        <end position="266"/>
    </location>
</feature>
<evidence type="ECO:0000256" key="4">
    <source>
        <dbReference type="PROSITE-ProRule" id="PRU00108"/>
    </source>
</evidence>
<proteinExistence type="predicted"/>
<dbReference type="SMART" id="SM00389">
    <property type="entry name" value="HOX"/>
    <property type="match status" value="1"/>
</dbReference>
<dbReference type="GO" id="GO:0000981">
    <property type="term" value="F:DNA-binding transcription factor activity, RNA polymerase II-specific"/>
    <property type="evidence" value="ECO:0007669"/>
    <property type="project" value="InterPro"/>
</dbReference>
<evidence type="ECO:0000313" key="9">
    <source>
        <dbReference type="Proteomes" id="UP000261520"/>
    </source>
</evidence>
<evidence type="ECO:0000256" key="3">
    <source>
        <dbReference type="ARBA" id="ARBA00023242"/>
    </source>
</evidence>
<dbReference type="PROSITE" id="PS00027">
    <property type="entry name" value="HOMEOBOX_1"/>
    <property type="match status" value="1"/>
</dbReference>
<dbReference type="Gene3D" id="1.10.10.60">
    <property type="entry name" value="Homeodomain-like"/>
    <property type="match status" value="1"/>
</dbReference>
<reference evidence="8" key="2">
    <citation type="submission" date="2025-09" db="UniProtKB">
        <authorList>
            <consortium name="Ensembl"/>
        </authorList>
    </citation>
    <scope>IDENTIFICATION</scope>
</reference>
<feature type="compositionally biased region" description="Low complexity" evidence="6">
    <location>
        <begin position="58"/>
        <end position="68"/>
    </location>
</feature>
<reference evidence="8" key="1">
    <citation type="submission" date="2025-08" db="UniProtKB">
        <authorList>
            <consortium name="Ensembl"/>
        </authorList>
    </citation>
    <scope>IDENTIFICATION</scope>
</reference>
<dbReference type="STRING" id="409849.ENSPMGP00000025893"/>
<keyword evidence="9" id="KW-1185">Reference proteome</keyword>
<feature type="region of interest" description="Disordered" evidence="6">
    <location>
        <begin position="108"/>
        <end position="175"/>
    </location>
</feature>
<evidence type="ECO:0000256" key="5">
    <source>
        <dbReference type="RuleBase" id="RU000682"/>
    </source>
</evidence>
<feature type="region of interest" description="Disordered" evidence="6">
    <location>
        <begin position="50"/>
        <end position="80"/>
    </location>
</feature>
<protein>
    <recommendedName>
        <fullName evidence="7">Homeobox domain-containing protein</fullName>
    </recommendedName>
</protein>
<dbReference type="PROSITE" id="PS50071">
    <property type="entry name" value="HOMEOBOX_2"/>
    <property type="match status" value="1"/>
</dbReference>
<dbReference type="Proteomes" id="UP000261520">
    <property type="component" value="Unplaced"/>
</dbReference>
<keyword evidence="1 4" id="KW-0238">DNA-binding</keyword>
<dbReference type="GO" id="GO:0005634">
    <property type="term" value="C:nucleus"/>
    <property type="evidence" value="ECO:0007669"/>
    <property type="project" value="UniProtKB-SubCell"/>
</dbReference>
<evidence type="ECO:0000313" key="8">
    <source>
        <dbReference type="Ensembl" id="ENSPMGP00000025893.1"/>
    </source>
</evidence>
<keyword evidence="3 4" id="KW-0539">Nucleus</keyword>
<dbReference type="Pfam" id="PF00046">
    <property type="entry name" value="Homeodomain"/>
    <property type="match status" value="1"/>
</dbReference>
<dbReference type="GO" id="GO:0000978">
    <property type="term" value="F:RNA polymerase II cis-regulatory region sequence-specific DNA binding"/>
    <property type="evidence" value="ECO:0007669"/>
    <property type="project" value="TreeGrafter"/>
</dbReference>
<evidence type="ECO:0000259" key="7">
    <source>
        <dbReference type="PROSITE" id="PS50071"/>
    </source>
</evidence>
<dbReference type="PANTHER" id="PTHR24327:SF88">
    <property type="entry name" value="NANOG"/>
    <property type="match status" value="1"/>
</dbReference>
<dbReference type="PANTHER" id="PTHR24327">
    <property type="entry name" value="HOMEOBOX PROTEIN"/>
    <property type="match status" value="1"/>
</dbReference>
<dbReference type="InterPro" id="IPR050460">
    <property type="entry name" value="Distal-less_Homeobox_TF"/>
</dbReference>
<dbReference type="CDD" id="cd00086">
    <property type="entry name" value="homeodomain"/>
    <property type="match status" value="1"/>
</dbReference>
<feature type="compositionally biased region" description="Polar residues" evidence="6">
    <location>
        <begin position="117"/>
        <end position="128"/>
    </location>
</feature>
<dbReference type="InterPro" id="IPR001356">
    <property type="entry name" value="HD"/>
</dbReference>
<dbReference type="SUPFAM" id="SSF46689">
    <property type="entry name" value="Homeodomain-like"/>
    <property type="match status" value="1"/>
</dbReference>
<feature type="compositionally biased region" description="Low complexity" evidence="6">
    <location>
        <begin position="129"/>
        <end position="141"/>
    </location>
</feature>
<comment type="subcellular location">
    <subcellularLocation>
        <location evidence="4 5">Nucleus</location>
    </subcellularLocation>
</comment>
<dbReference type="InterPro" id="IPR009057">
    <property type="entry name" value="Homeodomain-like_sf"/>
</dbReference>
<name>A0A3B4B8R2_9GOBI</name>
<feature type="domain" description="Homeobox" evidence="7">
    <location>
        <begin position="205"/>
        <end position="265"/>
    </location>
</feature>
<organism evidence="8 9">
    <name type="scientific">Periophthalmus magnuspinnatus</name>
    <dbReference type="NCBI Taxonomy" id="409849"/>
    <lineage>
        <taxon>Eukaryota</taxon>
        <taxon>Metazoa</taxon>
        <taxon>Chordata</taxon>
        <taxon>Craniata</taxon>
        <taxon>Vertebrata</taxon>
        <taxon>Euteleostomi</taxon>
        <taxon>Actinopterygii</taxon>
        <taxon>Neopterygii</taxon>
        <taxon>Teleostei</taxon>
        <taxon>Neoteleostei</taxon>
        <taxon>Acanthomorphata</taxon>
        <taxon>Gobiaria</taxon>
        <taxon>Gobiiformes</taxon>
        <taxon>Gobioidei</taxon>
        <taxon>Gobiidae</taxon>
        <taxon>Oxudercinae</taxon>
        <taxon>Periophthalmus</taxon>
    </lineage>
</organism>
<dbReference type="AlphaFoldDB" id="A0A3B4B8R2"/>
<evidence type="ECO:0000256" key="1">
    <source>
        <dbReference type="ARBA" id="ARBA00023125"/>
    </source>
</evidence>
<accession>A0A3B4B8R2</accession>
<keyword evidence="2 4" id="KW-0371">Homeobox</keyword>
<dbReference type="Ensembl" id="ENSPMGT00000027576.1">
    <property type="protein sequence ID" value="ENSPMGP00000025893.1"/>
    <property type="gene ID" value="ENSPMGG00000020874.1"/>
</dbReference>